<comment type="caution">
    <text evidence="1">The sequence shown here is derived from an EMBL/GenBank/DDBJ whole genome shotgun (WGS) entry which is preliminary data.</text>
</comment>
<gene>
    <name evidence="1" type="ORF">ABIC75_001599</name>
</gene>
<evidence type="ECO:0008006" key="3">
    <source>
        <dbReference type="Google" id="ProtNLM"/>
    </source>
</evidence>
<dbReference type="InterPro" id="IPR029058">
    <property type="entry name" value="AB_hydrolase_fold"/>
</dbReference>
<dbReference type="RefSeq" id="WP_354013305.1">
    <property type="nucleotide sequence ID" value="NZ_JBEPMU010000002.1"/>
</dbReference>
<dbReference type="Gene3D" id="3.40.50.1820">
    <property type="entry name" value="alpha/beta hydrolase"/>
    <property type="match status" value="1"/>
</dbReference>
<proteinExistence type="predicted"/>
<reference evidence="1 2" key="1">
    <citation type="submission" date="2024-06" db="EMBL/GenBank/DDBJ databases">
        <title>Sorghum-associated microbial communities from plants grown in Nebraska, USA.</title>
        <authorList>
            <person name="Schachtman D."/>
        </authorList>
    </citation>
    <scope>NUCLEOTIDE SEQUENCE [LARGE SCALE GENOMIC DNA]</scope>
    <source>
        <strain evidence="1 2">1073</strain>
    </source>
</reference>
<sequence>MNPPPEISAAAASDAYLDQQRRNRDKPKDVNLAGHPYKVYAYTADAATGFHATAYQNTRAPHGIIIAYRGTDTDFVHHARTGAQDIGVDVEMVKDQTNRQKHAAHVFTDEVLAKAARDGIPKESISLAGHSLGGVFVEIEAHRHGLSGVTVNGYGAVDLNYGVPEGGDRVVNYRMASDMVSAGSRHSGQVITLADDNDIRALTAGRYLNAASGSPPPNPLLVIADNPGAHGRAHFAPEPGKHQVSVLSPELLAGYQQNYENNKAGIDHFRDDVHRERTQLVAETAGINVRSECRRSVGHEDESMKVRHLAAAAALTAGTLAGCSDPDHPSRNAHPTQRYELTITADAPGVWDSVKASVSYEVTDDACTPEAPVFIGGHLGGPLGQEVEIEVSQVGENTWRGYFYRDLLHDEDYYGRGVCHWDAVGAGATFFTTAKNKFGAGASLEFPRVGLQTRYVTPRTRYFKKRDFLDRSLQPYAVRDFSAIDPIVEQSDEFFPITVTVKEDRP</sequence>
<dbReference type="SUPFAM" id="SSF53474">
    <property type="entry name" value="alpha/beta-Hydrolases"/>
    <property type="match status" value="1"/>
</dbReference>
<dbReference type="Proteomes" id="UP001549184">
    <property type="component" value="Unassembled WGS sequence"/>
</dbReference>
<keyword evidence="2" id="KW-1185">Reference proteome</keyword>
<organism evidence="1 2">
    <name type="scientific">Dyella japonica</name>
    <dbReference type="NCBI Taxonomy" id="231455"/>
    <lineage>
        <taxon>Bacteria</taxon>
        <taxon>Pseudomonadati</taxon>
        <taxon>Pseudomonadota</taxon>
        <taxon>Gammaproteobacteria</taxon>
        <taxon>Lysobacterales</taxon>
        <taxon>Rhodanobacteraceae</taxon>
        <taxon>Dyella</taxon>
    </lineage>
</organism>
<protein>
    <recommendedName>
        <fullName evidence="3">Lipase (Class 3)</fullName>
    </recommendedName>
</protein>
<evidence type="ECO:0000313" key="1">
    <source>
        <dbReference type="EMBL" id="MET3651877.1"/>
    </source>
</evidence>
<dbReference type="EMBL" id="JBEPMU010000002">
    <property type="protein sequence ID" value="MET3651877.1"/>
    <property type="molecule type" value="Genomic_DNA"/>
</dbReference>
<name>A0ABV2JSR1_9GAMM</name>
<accession>A0ABV2JSR1</accession>
<evidence type="ECO:0000313" key="2">
    <source>
        <dbReference type="Proteomes" id="UP001549184"/>
    </source>
</evidence>